<evidence type="ECO:0008006" key="4">
    <source>
        <dbReference type="Google" id="ProtNLM"/>
    </source>
</evidence>
<dbReference type="EMBL" id="JABCJD010000008">
    <property type="protein sequence ID" value="NVO28694.1"/>
    <property type="molecule type" value="Genomic_DNA"/>
</dbReference>
<organism evidence="2 3">
    <name type="scientific">Donghicola mangrovi</name>
    <dbReference type="NCBI Taxonomy" id="2729614"/>
    <lineage>
        <taxon>Bacteria</taxon>
        <taxon>Pseudomonadati</taxon>
        <taxon>Pseudomonadota</taxon>
        <taxon>Alphaproteobacteria</taxon>
        <taxon>Rhodobacterales</taxon>
        <taxon>Roseobacteraceae</taxon>
        <taxon>Donghicola</taxon>
    </lineage>
</organism>
<evidence type="ECO:0000313" key="3">
    <source>
        <dbReference type="Proteomes" id="UP000523601"/>
    </source>
</evidence>
<reference evidence="2 3" key="1">
    <citation type="submission" date="2020-04" db="EMBL/GenBank/DDBJ databases">
        <title>Donghicola sp., a member of the Rhodobacteraceae family isolated from mangrove forest in Thailand.</title>
        <authorList>
            <person name="Charoenyingcharoen P."/>
            <person name="Yukphan P."/>
        </authorList>
    </citation>
    <scope>NUCLEOTIDE SEQUENCE [LARGE SCALE GENOMIC DNA]</scope>
    <source>
        <strain evidence="2 3">C2-DW-16</strain>
    </source>
</reference>
<keyword evidence="1" id="KW-0812">Transmembrane</keyword>
<evidence type="ECO:0000313" key="2">
    <source>
        <dbReference type="EMBL" id="NVO28694.1"/>
    </source>
</evidence>
<feature type="transmembrane region" description="Helical" evidence="1">
    <location>
        <begin position="12"/>
        <end position="32"/>
    </location>
</feature>
<name>A0ABX2PHX7_9RHOB</name>
<accession>A0ABX2PHX7</accession>
<sequence>MGKLDVFEKIGNIVQSFVVALSAVAAASFYFLHDGNELRVKTTIEQVVSKSCTVHLVLGFENIGDRTWTAQSAKAVIRMPDFSRTISLNDEDNAAAIVASQTRAIDQEVKSGEAGAITLHLAPQKVSELLEYSATVALKVREEQNEWLRIEQALVQLDEDCLAQ</sequence>
<protein>
    <recommendedName>
        <fullName evidence="4">DUF4352 domain-containing protein</fullName>
    </recommendedName>
</protein>
<keyword evidence="1" id="KW-0472">Membrane</keyword>
<proteinExistence type="predicted"/>
<evidence type="ECO:0000256" key="1">
    <source>
        <dbReference type="SAM" id="Phobius"/>
    </source>
</evidence>
<dbReference type="RefSeq" id="WP_176855387.1">
    <property type="nucleotide sequence ID" value="NZ_JABCJD010000008.1"/>
</dbReference>
<dbReference type="Proteomes" id="UP000523601">
    <property type="component" value="Unassembled WGS sequence"/>
</dbReference>
<keyword evidence="1" id="KW-1133">Transmembrane helix</keyword>
<comment type="caution">
    <text evidence="2">The sequence shown here is derived from an EMBL/GenBank/DDBJ whole genome shotgun (WGS) entry which is preliminary data.</text>
</comment>
<keyword evidence="3" id="KW-1185">Reference proteome</keyword>
<gene>
    <name evidence="2" type="ORF">HJ526_14785</name>
</gene>